<evidence type="ECO:0000313" key="3">
    <source>
        <dbReference type="EMBL" id="KAJ1611592.1"/>
    </source>
</evidence>
<feature type="compositionally biased region" description="Polar residues" evidence="1">
    <location>
        <begin position="162"/>
        <end position="189"/>
    </location>
</feature>
<sequence>MSNLSCSVASRGSSRGITFEESLFIAEEKTLVEIIPNISMAKKLIFSIEVGPFVPYQKSKVPLWVAKYLDSKNLCKLIPPDWLTLEGLRKLLLDEDKLGQESLTYIDFYYYQIASVYFHLRNDPFNGKKIKIKSKLNRILTLKCNHYSLLTLFISSPPITTENRAFPRPNQQTTGQTKSKLQASDSPKNTGCLESRTPGAQLRLR</sequence>
<dbReference type="InterPro" id="IPR056784">
    <property type="entry name" value="PSF2_N"/>
</dbReference>
<dbReference type="InterPro" id="IPR007257">
    <property type="entry name" value="GINS_Psf2"/>
</dbReference>
<dbReference type="PANTHER" id="PTHR12772:SF0">
    <property type="entry name" value="DNA REPLICATION COMPLEX GINS PROTEIN PSF2"/>
    <property type="match status" value="1"/>
</dbReference>
<feature type="region of interest" description="Disordered" evidence="1">
    <location>
        <begin position="162"/>
        <end position="205"/>
    </location>
</feature>
<dbReference type="Pfam" id="PF25005">
    <property type="entry name" value="PSF2_N"/>
    <property type="match status" value="1"/>
</dbReference>
<dbReference type="EMBL" id="JAPCXB010000057">
    <property type="protein sequence ID" value="KAJ1611592.1"/>
    <property type="molecule type" value="Genomic_DNA"/>
</dbReference>
<dbReference type="SUPFAM" id="SSF158573">
    <property type="entry name" value="GINS helical bundle-like"/>
    <property type="match status" value="1"/>
</dbReference>
<evidence type="ECO:0000259" key="2">
    <source>
        <dbReference type="Pfam" id="PF25005"/>
    </source>
</evidence>
<dbReference type="InterPro" id="IPR036224">
    <property type="entry name" value="GINS_bundle-like_dom_sf"/>
</dbReference>
<gene>
    <name evidence="3" type="ORF">OJ252_1500</name>
</gene>
<reference evidence="3" key="1">
    <citation type="submission" date="2022-10" db="EMBL/GenBank/DDBJ databases">
        <title>Adaptive evolution leads to modifications in subtelomeric GC content in a zoonotic Cryptosporidium species.</title>
        <authorList>
            <person name="Li J."/>
            <person name="Feng Y."/>
            <person name="Xiao L."/>
        </authorList>
    </citation>
    <scope>NUCLEOTIDE SEQUENCE</scope>
    <source>
        <strain evidence="3">25894</strain>
    </source>
</reference>
<protein>
    <submittedName>
        <fullName evidence="3">DNA replication complex GINS protein PSF2</fullName>
    </submittedName>
</protein>
<proteinExistence type="predicted"/>
<comment type="caution">
    <text evidence="3">The sequence shown here is derived from an EMBL/GenBank/DDBJ whole genome shotgun (WGS) entry which is preliminary data.</text>
</comment>
<feature type="domain" description="DNA replication complex GINS protein PSF2 N-terminal" evidence="2">
    <location>
        <begin position="19"/>
        <end position="78"/>
    </location>
</feature>
<keyword evidence="4" id="KW-1185">Reference proteome</keyword>
<dbReference type="Gene3D" id="3.40.5.50">
    <property type="match status" value="1"/>
</dbReference>
<evidence type="ECO:0000313" key="4">
    <source>
        <dbReference type="Proteomes" id="UP001071777"/>
    </source>
</evidence>
<dbReference type="CDD" id="cd21694">
    <property type="entry name" value="GINS_B_Psf2"/>
    <property type="match status" value="1"/>
</dbReference>
<accession>A0ABQ8P8X8</accession>
<dbReference type="PANTHER" id="PTHR12772">
    <property type="entry name" value="DNA REPLICATION COMPLEX GINS PROTEIN PSF2"/>
    <property type="match status" value="1"/>
</dbReference>
<organism evidence="3 4">
    <name type="scientific">Cryptosporidium canis</name>
    <dbReference type="NCBI Taxonomy" id="195482"/>
    <lineage>
        <taxon>Eukaryota</taxon>
        <taxon>Sar</taxon>
        <taxon>Alveolata</taxon>
        <taxon>Apicomplexa</taxon>
        <taxon>Conoidasida</taxon>
        <taxon>Coccidia</taxon>
        <taxon>Eucoccidiorida</taxon>
        <taxon>Eimeriorina</taxon>
        <taxon>Cryptosporidiidae</taxon>
        <taxon>Cryptosporidium</taxon>
    </lineage>
</organism>
<name>A0ABQ8P8X8_9CRYT</name>
<evidence type="ECO:0000256" key="1">
    <source>
        <dbReference type="SAM" id="MobiDB-lite"/>
    </source>
</evidence>
<dbReference type="Proteomes" id="UP001071777">
    <property type="component" value="Unassembled WGS sequence"/>
</dbReference>
<dbReference type="SUPFAM" id="SSF160059">
    <property type="entry name" value="PriA/YqbF domain"/>
    <property type="match status" value="1"/>
</dbReference>